<dbReference type="OrthoDB" id="547796at2759"/>
<dbReference type="InterPro" id="IPR050577">
    <property type="entry name" value="MAPR/NEUFC/NENF-like"/>
</dbReference>
<sequence length="137" mass="15301">MPDSIVITDDPISLGSNSSKDDEEPVLEGKFTPKTLYKFNGFDTEKIYIGVKGKVYDVSKGRNFYGPSGPYSNFAGHDASRGLALNSFDLECVRSFDEPLDPLDDLTREQQASLDGWEEMFKEKYPCIGTLVNEDDL</sequence>
<gene>
    <name evidence="4" type="ORF">PACTADRAFT_75506</name>
</gene>
<keyword evidence="5" id="KW-1185">Reference proteome</keyword>
<dbReference type="GO" id="GO:0020037">
    <property type="term" value="F:heme binding"/>
    <property type="evidence" value="ECO:0007669"/>
    <property type="project" value="EnsemblFungi"/>
</dbReference>
<protein>
    <recommendedName>
        <fullName evidence="3">Cytochrome b5 heme-binding domain-containing protein</fullName>
    </recommendedName>
</protein>
<evidence type="ECO:0000313" key="5">
    <source>
        <dbReference type="Proteomes" id="UP000094236"/>
    </source>
</evidence>
<evidence type="ECO:0000313" key="4">
    <source>
        <dbReference type="EMBL" id="ODV96367.1"/>
    </source>
</evidence>
<dbReference type="Proteomes" id="UP000094236">
    <property type="component" value="Unassembled WGS sequence"/>
</dbReference>
<dbReference type="FunFam" id="3.10.120.10:FF:000003">
    <property type="entry name" value="membrane-associated progesterone receptor component 1"/>
    <property type="match status" value="1"/>
</dbReference>
<dbReference type="AlphaFoldDB" id="A0A1E4TX95"/>
<dbReference type="Pfam" id="PF00173">
    <property type="entry name" value="Cyt-b5"/>
    <property type="match status" value="1"/>
</dbReference>
<comment type="similarity">
    <text evidence="1">Belongs to the cytochrome b5 family. MAPR subfamily.</text>
</comment>
<dbReference type="InterPro" id="IPR001199">
    <property type="entry name" value="Cyt_B5-like_heme/steroid-bd"/>
</dbReference>
<dbReference type="GO" id="GO:0005768">
    <property type="term" value="C:endosome"/>
    <property type="evidence" value="ECO:0007669"/>
    <property type="project" value="EnsemblFungi"/>
</dbReference>
<dbReference type="SMART" id="SM01117">
    <property type="entry name" value="Cyt-b5"/>
    <property type="match status" value="1"/>
</dbReference>
<feature type="region of interest" description="Disordered" evidence="2">
    <location>
        <begin position="1"/>
        <end position="27"/>
    </location>
</feature>
<evidence type="ECO:0000256" key="2">
    <source>
        <dbReference type="SAM" id="MobiDB-lite"/>
    </source>
</evidence>
<dbReference type="EMBL" id="KV454013">
    <property type="protein sequence ID" value="ODV96367.1"/>
    <property type="molecule type" value="Genomic_DNA"/>
</dbReference>
<dbReference type="STRING" id="669874.A0A1E4TX95"/>
<evidence type="ECO:0000259" key="3">
    <source>
        <dbReference type="SMART" id="SM01117"/>
    </source>
</evidence>
<dbReference type="GO" id="GO:0032443">
    <property type="term" value="P:regulation of ergosterol biosynthetic process"/>
    <property type="evidence" value="ECO:0007669"/>
    <property type="project" value="EnsemblFungi"/>
</dbReference>
<dbReference type="GO" id="GO:0008047">
    <property type="term" value="F:enzyme activator activity"/>
    <property type="evidence" value="ECO:0007669"/>
    <property type="project" value="EnsemblFungi"/>
</dbReference>
<dbReference type="PANTHER" id="PTHR10281">
    <property type="entry name" value="MEMBRANE-ASSOCIATED PROGESTERONE RECEPTOR COMPONENT-RELATED"/>
    <property type="match status" value="1"/>
</dbReference>
<dbReference type="GO" id="GO:0006696">
    <property type="term" value="P:ergosterol biosynthetic process"/>
    <property type="evidence" value="ECO:0007669"/>
    <property type="project" value="EnsemblFungi"/>
</dbReference>
<organism evidence="4 5">
    <name type="scientific">Pachysolen tannophilus NRRL Y-2460</name>
    <dbReference type="NCBI Taxonomy" id="669874"/>
    <lineage>
        <taxon>Eukaryota</taxon>
        <taxon>Fungi</taxon>
        <taxon>Dikarya</taxon>
        <taxon>Ascomycota</taxon>
        <taxon>Saccharomycotina</taxon>
        <taxon>Pichiomycetes</taxon>
        <taxon>Pachysolenaceae</taxon>
        <taxon>Pachysolen</taxon>
    </lineage>
</organism>
<feature type="domain" description="Cytochrome b5 heme-binding" evidence="3">
    <location>
        <begin position="31"/>
        <end position="132"/>
    </location>
</feature>
<proteinExistence type="inferred from homology"/>
<accession>A0A1E4TX95</accession>
<reference evidence="5" key="1">
    <citation type="submission" date="2016-05" db="EMBL/GenBank/DDBJ databases">
        <title>Comparative genomics of biotechnologically important yeasts.</title>
        <authorList>
            <consortium name="DOE Joint Genome Institute"/>
            <person name="Riley R."/>
            <person name="Haridas S."/>
            <person name="Wolfe K.H."/>
            <person name="Lopes M.R."/>
            <person name="Hittinger C.T."/>
            <person name="Goker M."/>
            <person name="Salamov A."/>
            <person name="Wisecaver J."/>
            <person name="Long T.M."/>
            <person name="Aerts A.L."/>
            <person name="Barry K."/>
            <person name="Choi C."/>
            <person name="Clum A."/>
            <person name="Coughlan A.Y."/>
            <person name="Deshpande S."/>
            <person name="Douglass A.P."/>
            <person name="Hanson S.J."/>
            <person name="Klenk H.-P."/>
            <person name="Labutti K."/>
            <person name="Lapidus A."/>
            <person name="Lindquist E."/>
            <person name="Lipzen A."/>
            <person name="Meier-Kolthoff J.P."/>
            <person name="Ohm R.A."/>
            <person name="Otillar R.P."/>
            <person name="Pangilinan J."/>
            <person name="Peng Y."/>
            <person name="Rokas A."/>
            <person name="Rosa C.A."/>
            <person name="Scheuner C."/>
            <person name="Sibirny A.A."/>
            <person name="Slot J.C."/>
            <person name="Stielow J.B."/>
            <person name="Sun H."/>
            <person name="Kurtzman C.P."/>
            <person name="Blackwell M."/>
            <person name="Grigoriev I.V."/>
            <person name="Jeffries T.W."/>
        </authorList>
    </citation>
    <scope>NUCLEOTIDE SEQUENCE [LARGE SCALE GENOMIC DNA]</scope>
    <source>
        <strain evidence="5">NRRL Y-2460</strain>
    </source>
</reference>
<dbReference type="InterPro" id="IPR036400">
    <property type="entry name" value="Cyt_B5-like_heme/steroid_sf"/>
</dbReference>
<evidence type="ECO:0000256" key="1">
    <source>
        <dbReference type="ARBA" id="ARBA00038357"/>
    </source>
</evidence>
<dbReference type="Gene3D" id="3.10.120.10">
    <property type="entry name" value="Cytochrome b5-like heme/steroid binding domain"/>
    <property type="match status" value="1"/>
</dbReference>
<dbReference type="PANTHER" id="PTHR10281:SF76">
    <property type="entry name" value="CALCUTTA CUP-RELATED"/>
    <property type="match status" value="1"/>
</dbReference>
<dbReference type="SUPFAM" id="SSF55856">
    <property type="entry name" value="Cytochrome b5-like heme/steroid binding domain"/>
    <property type="match status" value="1"/>
</dbReference>
<name>A0A1E4TX95_PACTA</name>
<dbReference type="GO" id="GO:0016020">
    <property type="term" value="C:membrane"/>
    <property type="evidence" value="ECO:0007669"/>
    <property type="project" value="TreeGrafter"/>
</dbReference>